<reference evidence="1 2" key="1">
    <citation type="submission" date="2024-04" db="EMBL/GenBank/DDBJ databases">
        <authorList>
            <person name="Rising A."/>
            <person name="Reimegard J."/>
            <person name="Sonavane S."/>
            <person name="Akerstrom W."/>
            <person name="Nylinder S."/>
            <person name="Hedman E."/>
            <person name="Kallberg Y."/>
        </authorList>
    </citation>
    <scope>NUCLEOTIDE SEQUENCE [LARGE SCALE GENOMIC DNA]</scope>
</reference>
<proteinExistence type="predicted"/>
<gene>
    <name evidence="1" type="ORF">LARSCL_LOCUS22606</name>
</gene>
<evidence type="ECO:0000313" key="1">
    <source>
        <dbReference type="EMBL" id="CAL1301584.1"/>
    </source>
</evidence>
<keyword evidence="2" id="KW-1185">Reference proteome</keyword>
<comment type="caution">
    <text evidence="1">The sequence shown here is derived from an EMBL/GenBank/DDBJ whole genome shotgun (WGS) entry which is preliminary data.</text>
</comment>
<accession>A0AAV2BZ69</accession>
<dbReference type="EMBL" id="CAXIEN010000763">
    <property type="protein sequence ID" value="CAL1301584.1"/>
    <property type="molecule type" value="Genomic_DNA"/>
</dbReference>
<sequence>MSSSAIASLLPDFIYTPVNSEECKEVSRIFFNICWLSECHWSSRWHLCTQSISWWRRR</sequence>
<evidence type="ECO:0000313" key="2">
    <source>
        <dbReference type="Proteomes" id="UP001497382"/>
    </source>
</evidence>
<dbReference type="Proteomes" id="UP001497382">
    <property type="component" value="Unassembled WGS sequence"/>
</dbReference>
<name>A0AAV2BZ69_9ARAC</name>
<organism evidence="1 2">
    <name type="scientific">Larinioides sclopetarius</name>
    <dbReference type="NCBI Taxonomy" id="280406"/>
    <lineage>
        <taxon>Eukaryota</taxon>
        <taxon>Metazoa</taxon>
        <taxon>Ecdysozoa</taxon>
        <taxon>Arthropoda</taxon>
        <taxon>Chelicerata</taxon>
        <taxon>Arachnida</taxon>
        <taxon>Araneae</taxon>
        <taxon>Araneomorphae</taxon>
        <taxon>Entelegynae</taxon>
        <taxon>Araneoidea</taxon>
        <taxon>Araneidae</taxon>
        <taxon>Larinioides</taxon>
    </lineage>
</organism>
<protein>
    <submittedName>
        <fullName evidence="1">Uncharacterized protein</fullName>
    </submittedName>
</protein>
<dbReference type="AlphaFoldDB" id="A0AAV2BZ69"/>